<accession>B9RYL7</accession>
<dbReference type="AlphaFoldDB" id="B9RYL7"/>
<organism evidence="1 2">
    <name type="scientific">Ricinus communis</name>
    <name type="common">Castor bean</name>
    <dbReference type="NCBI Taxonomy" id="3988"/>
    <lineage>
        <taxon>Eukaryota</taxon>
        <taxon>Viridiplantae</taxon>
        <taxon>Streptophyta</taxon>
        <taxon>Embryophyta</taxon>
        <taxon>Tracheophyta</taxon>
        <taxon>Spermatophyta</taxon>
        <taxon>Magnoliopsida</taxon>
        <taxon>eudicotyledons</taxon>
        <taxon>Gunneridae</taxon>
        <taxon>Pentapetalae</taxon>
        <taxon>rosids</taxon>
        <taxon>fabids</taxon>
        <taxon>Malpighiales</taxon>
        <taxon>Euphorbiaceae</taxon>
        <taxon>Acalyphoideae</taxon>
        <taxon>Acalypheae</taxon>
        <taxon>Ricinus</taxon>
    </lineage>
</organism>
<dbReference type="InParanoid" id="B9RYL7"/>
<dbReference type="EMBL" id="EQ973831">
    <property type="protein sequence ID" value="EEF43554.1"/>
    <property type="molecule type" value="Genomic_DNA"/>
</dbReference>
<reference evidence="2" key="1">
    <citation type="journal article" date="2010" name="Nat. Biotechnol.">
        <title>Draft genome sequence of the oilseed species Ricinus communis.</title>
        <authorList>
            <person name="Chan A.P."/>
            <person name="Crabtree J."/>
            <person name="Zhao Q."/>
            <person name="Lorenzi H."/>
            <person name="Orvis J."/>
            <person name="Puiu D."/>
            <person name="Melake-Berhan A."/>
            <person name="Jones K.M."/>
            <person name="Redman J."/>
            <person name="Chen G."/>
            <person name="Cahoon E.B."/>
            <person name="Gedil M."/>
            <person name="Stanke M."/>
            <person name="Haas B.J."/>
            <person name="Wortman J.R."/>
            <person name="Fraser-Liggett C.M."/>
            <person name="Ravel J."/>
            <person name="Rabinowicz P.D."/>
        </authorList>
    </citation>
    <scope>NUCLEOTIDE SEQUENCE [LARGE SCALE GENOMIC DNA]</scope>
    <source>
        <strain evidence="2">cv. Hale</strain>
    </source>
</reference>
<evidence type="ECO:0000313" key="1">
    <source>
        <dbReference type="EMBL" id="EEF43554.1"/>
    </source>
</evidence>
<dbReference type="Proteomes" id="UP000008311">
    <property type="component" value="Unassembled WGS sequence"/>
</dbReference>
<proteinExistence type="predicted"/>
<sequence>MSNTARFFSLTKEVIQVPHKTPQGGTMLEVTKHVPRFTTTRPIWNSIETDKLAKKERLEHQ</sequence>
<gene>
    <name evidence="1" type="ORF">RCOM_1130820</name>
</gene>
<protein>
    <submittedName>
        <fullName evidence="1">Uncharacterized protein</fullName>
    </submittedName>
</protein>
<evidence type="ECO:0000313" key="2">
    <source>
        <dbReference type="Proteomes" id="UP000008311"/>
    </source>
</evidence>
<name>B9RYL7_RICCO</name>
<keyword evidence="2" id="KW-1185">Reference proteome</keyword>